<proteinExistence type="predicted"/>
<evidence type="ECO:0000313" key="4">
    <source>
        <dbReference type="Proteomes" id="UP000707356"/>
    </source>
</evidence>
<dbReference type="EMBL" id="JAHHHV010000021">
    <property type="protein sequence ID" value="MBW4464819.1"/>
    <property type="molecule type" value="Genomic_DNA"/>
</dbReference>
<evidence type="ECO:0000259" key="2">
    <source>
        <dbReference type="Pfam" id="PF07176"/>
    </source>
</evidence>
<comment type="caution">
    <text evidence="3">The sequence shown here is derived from an EMBL/GenBank/DDBJ whole genome shotgun (WGS) entry which is preliminary data.</text>
</comment>
<dbReference type="GO" id="GO:0016787">
    <property type="term" value="F:hydrolase activity"/>
    <property type="evidence" value="ECO:0007669"/>
    <property type="project" value="UniProtKB-KW"/>
</dbReference>
<reference evidence="3" key="2">
    <citation type="journal article" date="2022" name="Microbiol. Resour. Announc.">
        <title>Metagenome Sequencing to Explore Phylogenomics of Terrestrial Cyanobacteria.</title>
        <authorList>
            <person name="Ward R.D."/>
            <person name="Stajich J.E."/>
            <person name="Johansen J.R."/>
            <person name="Huntemann M."/>
            <person name="Clum A."/>
            <person name="Foster B."/>
            <person name="Foster B."/>
            <person name="Roux S."/>
            <person name="Palaniappan K."/>
            <person name="Varghese N."/>
            <person name="Mukherjee S."/>
            <person name="Reddy T.B.K."/>
            <person name="Daum C."/>
            <person name="Copeland A."/>
            <person name="Chen I.A."/>
            <person name="Ivanova N.N."/>
            <person name="Kyrpides N.C."/>
            <person name="Shapiro N."/>
            <person name="Eloe-Fadrosh E.A."/>
            <person name="Pietrasiak N."/>
        </authorList>
    </citation>
    <scope>NUCLEOTIDE SEQUENCE</scope>
    <source>
        <strain evidence="3">GSE-TBD4-15B</strain>
    </source>
</reference>
<feature type="domain" description="DUF1400" evidence="2">
    <location>
        <begin position="135"/>
        <end position="174"/>
    </location>
</feature>
<gene>
    <name evidence="3" type="ORF">KME07_05180</name>
</gene>
<organism evidence="3 4">
    <name type="scientific">Pegethrix bostrychoides GSE-TBD4-15B</name>
    <dbReference type="NCBI Taxonomy" id="2839662"/>
    <lineage>
        <taxon>Bacteria</taxon>
        <taxon>Bacillati</taxon>
        <taxon>Cyanobacteriota</taxon>
        <taxon>Cyanophyceae</taxon>
        <taxon>Oculatellales</taxon>
        <taxon>Oculatellaceae</taxon>
        <taxon>Pegethrix</taxon>
    </lineage>
</organism>
<feature type="domain" description="DUF1400" evidence="2">
    <location>
        <begin position="31"/>
        <end position="128"/>
    </location>
</feature>
<protein>
    <submittedName>
        <fullName evidence="3">Alpha/beta hydrolase</fullName>
    </submittedName>
</protein>
<evidence type="ECO:0000313" key="3">
    <source>
        <dbReference type="EMBL" id="MBW4464819.1"/>
    </source>
</evidence>
<keyword evidence="3" id="KW-0378">Hydrolase</keyword>
<dbReference type="Proteomes" id="UP000707356">
    <property type="component" value="Unassembled WGS sequence"/>
</dbReference>
<name>A0A951U3M3_9CYAN</name>
<feature type="chain" id="PRO_5037509760" evidence="1">
    <location>
        <begin position="32"/>
        <end position="187"/>
    </location>
</feature>
<dbReference type="InterPro" id="IPR010802">
    <property type="entry name" value="DUF1400"/>
</dbReference>
<accession>A0A951U3M3</accession>
<dbReference type="Pfam" id="PF07176">
    <property type="entry name" value="DUF1400"/>
    <property type="match status" value="2"/>
</dbReference>
<dbReference type="AlphaFoldDB" id="A0A951U3M3"/>
<reference evidence="3" key="1">
    <citation type="submission" date="2021-05" db="EMBL/GenBank/DDBJ databases">
        <authorList>
            <person name="Pietrasiak N."/>
            <person name="Ward R."/>
            <person name="Stajich J.E."/>
            <person name="Kurbessoian T."/>
        </authorList>
    </citation>
    <scope>NUCLEOTIDE SEQUENCE</scope>
    <source>
        <strain evidence="3">GSE-TBD4-15B</strain>
    </source>
</reference>
<evidence type="ECO:0000256" key="1">
    <source>
        <dbReference type="SAM" id="SignalP"/>
    </source>
</evidence>
<keyword evidence="1" id="KW-0732">Signal</keyword>
<sequence>MPVSQLASKLALKSALLLVTTSLLMQMPAQAAERLVITYGPLSAGVSIQDLQTLVDTHQAPGGLKFYLNLASIDPNLLRDVLMMNLAANQSFMNGMLDSGSGSRLLSEISQVVHLPPASPTIAALKTADSPDDDPSETENMAALKTALVKAAEDRQVTLLEVLQQYPTEKVYVDAVKLLQFTNSLES</sequence>
<feature type="signal peptide" evidence="1">
    <location>
        <begin position="1"/>
        <end position="31"/>
    </location>
</feature>